<evidence type="ECO:0000256" key="2">
    <source>
        <dbReference type="SAM" id="MobiDB-lite"/>
    </source>
</evidence>
<evidence type="ECO:0008006" key="5">
    <source>
        <dbReference type="Google" id="ProtNLM"/>
    </source>
</evidence>
<name>A0ABP9DT31_9ACTN</name>
<keyword evidence="4" id="KW-1185">Reference proteome</keyword>
<proteinExistence type="predicted"/>
<reference evidence="4" key="1">
    <citation type="journal article" date="2019" name="Int. J. Syst. Evol. Microbiol.">
        <title>The Global Catalogue of Microorganisms (GCM) 10K type strain sequencing project: providing services to taxonomists for standard genome sequencing and annotation.</title>
        <authorList>
            <consortium name="The Broad Institute Genomics Platform"/>
            <consortium name="The Broad Institute Genome Sequencing Center for Infectious Disease"/>
            <person name="Wu L."/>
            <person name="Ma J."/>
        </authorList>
    </citation>
    <scope>NUCLEOTIDE SEQUENCE [LARGE SCALE GENOMIC DNA]</scope>
    <source>
        <strain evidence="4">JCM 13006</strain>
    </source>
</reference>
<comment type="caution">
    <text evidence="3">The sequence shown here is derived from an EMBL/GenBank/DDBJ whole genome shotgun (WGS) entry which is preliminary data.</text>
</comment>
<feature type="compositionally biased region" description="Gly residues" evidence="2">
    <location>
        <begin position="138"/>
        <end position="161"/>
    </location>
</feature>
<dbReference type="InterPro" id="IPR038765">
    <property type="entry name" value="Papain-like_cys_pep_sf"/>
</dbReference>
<feature type="compositionally biased region" description="Basic and acidic residues" evidence="2">
    <location>
        <begin position="189"/>
        <end position="201"/>
    </location>
</feature>
<keyword evidence="1" id="KW-0175">Coiled coil</keyword>
<organism evidence="3 4">
    <name type="scientific">Kitasatospora terrestris</name>
    <dbReference type="NCBI Taxonomy" id="258051"/>
    <lineage>
        <taxon>Bacteria</taxon>
        <taxon>Bacillati</taxon>
        <taxon>Actinomycetota</taxon>
        <taxon>Actinomycetes</taxon>
        <taxon>Kitasatosporales</taxon>
        <taxon>Streptomycetaceae</taxon>
        <taxon>Kitasatospora</taxon>
    </lineage>
</organism>
<protein>
    <recommendedName>
        <fullName evidence="5">NlpC/P60 domain-containing protein</fullName>
    </recommendedName>
</protein>
<feature type="coiled-coil region" evidence="1">
    <location>
        <begin position="70"/>
        <end position="115"/>
    </location>
</feature>
<feature type="region of interest" description="Disordered" evidence="2">
    <location>
        <begin position="115"/>
        <end position="239"/>
    </location>
</feature>
<dbReference type="Gene3D" id="3.90.1720.10">
    <property type="entry name" value="endopeptidase domain like (from Nostoc punctiforme)"/>
    <property type="match status" value="1"/>
</dbReference>
<accession>A0ABP9DT31</accession>
<dbReference type="Proteomes" id="UP001501752">
    <property type="component" value="Unassembled WGS sequence"/>
</dbReference>
<sequence>MADQFGYQTAELQKIQRDFRTLAERMAKMTEQVGHIKQVVATAAAADVWSSQFSGILGFASVVTDVVQSVKAVESKADHLQATKEELTKGLAQDLEKIQRVIAEYQAAEKRIAEEVGGQHQGQEKPKPPQTGIDSAGGNHGGGSHGGGDGGGGGNHGGGGQHQTPQSPNHGGHDTSGNDGSGVTLRPGGRHDGPKIKDRSTGEWNTHINGRNWEDWPANSHSHPHPTNGHGAGVLAKPNLDGVSDERRAMVDRAMERVERKLGYSQGAITNGYRVDCSGFVSAAWGLNPAGGGTSTGPLISESAGIAHHISKGSMEPGDALVVHHTSGDHNQHVVLFGGWADKDHTKMIILEDSGSRGCVSREVSLSAFSEYTAIRKNGM</sequence>
<evidence type="ECO:0000313" key="3">
    <source>
        <dbReference type="EMBL" id="GAA4859306.1"/>
    </source>
</evidence>
<dbReference type="EMBL" id="BAABIS010000001">
    <property type="protein sequence ID" value="GAA4859306.1"/>
    <property type="molecule type" value="Genomic_DNA"/>
</dbReference>
<evidence type="ECO:0000256" key="1">
    <source>
        <dbReference type="SAM" id="Coils"/>
    </source>
</evidence>
<evidence type="ECO:0000313" key="4">
    <source>
        <dbReference type="Proteomes" id="UP001501752"/>
    </source>
</evidence>
<dbReference type="RefSeq" id="WP_345698331.1">
    <property type="nucleotide sequence ID" value="NZ_BAABIS010000001.1"/>
</dbReference>
<dbReference type="SUPFAM" id="SSF54001">
    <property type="entry name" value="Cysteine proteinases"/>
    <property type="match status" value="1"/>
</dbReference>
<gene>
    <name evidence="3" type="ORF">GCM10023235_41370</name>
</gene>